<dbReference type="EMBL" id="CP013264">
    <property type="protein sequence ID" value="ALR19746.1"/>
    <property type="molecule type" value="Genomic_DNA"/>
</dbReference>
<sequence>MHGIVAHFLCDRNQLHAVLGELAHIELKLEVIAEEAAERMDHDDIEGRGFAGASLDHALELGAAVIGGRCTGFYKSLDQLQTTGFAIGFTLPLLVGNGDIMLGLPRRRNAQVKGRA</sequence>
<dbReference type="Proteomes" id="UP000056968">
    <property type="component" value="Chromosome"/>
</dbReference>
<evidence type="ECO:0000313" key="1">
    <source>
        <dbReference type="EMBL" id="ALR19746.1"/>
    </source>
</evidence>
<name>A0A0S3EWJ8_9SPHN</name>
<dbReference type="AlphaFoldDB" id="A0A0S3EWJ8"/>
<keyword evidence="2" id="KW-1185">Reference proteome</keyword>
<proteinExistence type="predicted"/>
<dbReference type="KEGG" id="sbd:ATN00_04895"/>
<reference evidence="1 2" key="1">
    <citation type="submission" date="2015-11" db="EMBL/GenBank/DDBJ databases">
        <title>A Two-component Flavoprotein Monooxygenase System MeaXY Responsible for para-Hydroxylation of 2-Methyl-6-ethylaniline and 2,6-Diethylaniline in Sphingobium baderi DE-13.</title>
        <authorList>
            <person name="Cheng M."/>
            <person name="Meng Q."/>
            <person name="Yang Y."/>
            <person name="Chu C."/>
            <person name="Yan X."/>
            <person name="He J."/>
            <person name="Li S."/>
        </authorList>
    </citation>
    <scope>NUCLEOTIDE SEQUENCE [LARGE SCALE GENOMIC DNA]</scope>
    <source>
        <strain evidence="1 2">DE-13</strain>
    </source>
</reference>
<protein>
    <submittedName>
        <fullName evidence="1">Uncharacterized protein</fullName>
    </submittedName>
</protein>
<gene>
    <name evidence="1" type="ORF">ATN00_04895</name>
</gene>
<evidence type="ECO:0000313" key="2">
    <source>
        <dbReference type="Proteomes" id="UP000056968"/>
    </source>
</evidence>
<organism evidence="1 2">
    <name type="scientific">Sphingobium baderi</name>
    <dbReference type="NCBI Taxonomy" id="1332080"/>
    <lineage>
        <taxon>Bacteria</taxon>
        <taxon>Pseudomonadati</taxon>
        <taxon>Pseudomonadota</taxon>
        <taxon>Alphaproteobacteria</taxon>
        <taxon>Sphingomonadales</taxon>
        <taxon>Sphingomonadaceae</taxon>
        <taxon>Sphingobium</taxon>
    </lineage>
</organism>
<accession>A0A0S3EWJ8</accession>